<dbReference type="EMBL" id="CADCXW020000014">
    <property type="protein sequence ID" value="CAD1546542.1"/>
    <property type="molecule type" value="Genomic_DNA"/>
</dbReference>
<sequence length="125" mass="15057">MKSINNKEIEALTIIDDQQGVRSINSGYIKPQSFIYYDEQGYIQNENNIPILYHVRRHKKNKRIPTEDIIGGKFLYSRAIPMVDYMDFSRLKDRYWWPGQNNQIIIKLNQRARQNRVERQNFRPP</sequence>
<reference evidence="1" key="1">
    <citation type="submission" date="2020-07" db="EMBL/GenBank/DDBJ databases">
        <authorList>
            <person name="Ferguson B K."/>
        </authorList>
    </citation>
    <scope>NUCLEOTIDE SEQUENCE</scope>
    <source>
        <strain evidence="1">L06</strain>
    </source>
</reference>
<protein>
    <submittedName>
        <fullName evidence="1">Uncharacterized protein</fullName>
    </submittedName>
</protein>
<name>A0A6V7J4W0_9HYME</name>
<dbReference type="AlphaFoldDB" id="A0A6V7J4W0"/>
<organism evidence="1">
    <name type="scientific">Bracon brevicornis</name>
    <dbReference type="NCBI Taxonomy" id="1563983"/>
    <lineage>
        <taxon>Eukaryota</taxon>
        <taxon>Metazoa</taxon>
        <taxon>Ecdysozoa</taxon>
        <taxon>Arthropoda</taxon>
        <taxon>Hexapoda</taxon>
        <taxon>Insecta</taxon>
        <taxon>Pterygota</taxon>
        <taxon>Neoptera</taxon>
        <taxon>Endopterygota</taxon>
        <taxon>Hymenoptera</taxon>
        <taxon>Apocrita</taxon>
        <taxon>Ichneumonoidea</taxon>
        <taxon>Braconidae</taxon>
        <taxon>Braconinae</taxon>
        <taxon>Bracon</taxon>
    </lineage>
</organism>
<proteinExistence type="predicted"/>
<gene>
    <name evidence="1" type="ORF">BBRV_LOCUS41833</name>
</gene>
<evidence type="ECO:0000313" key="1">
    <source>
        <dbReference type="EMBL" id="CAD1546542.1"/>
    </source>
</evidence>
<accession>A0A6V7J4W0</accession>